<dbReference type="Gene3D" id="2.60.120.260">
    <property type="entry name" value="Galactose-binding domain-like"/>
    <property type="match status" value="1"/>
</dbReference>
<dbReference type="InterPro" id="IPR011047">
    <property type="entry name" value="Quinoprotein_ADH-like_sf"/>
</dbReference>
<organism evidence="3 4">
    <name type="scientific">Mucilaginibacter gynuensis</name>
    <dbReference type="NCBI Taxonomy" id="1302236"/>
    <lineage>
        <taxon>Bacteria</taxon>
        <taxon>Pseudomonadati</taxon>
        <taxon>Bacteroidota</taxon>
        <taxon>Sphingobacteriia</taxon>
        <taxon>Sphingobacteriales</taxon>
        <taxon>Sphingobacteriaceae</taxon>
        <taxon>Mucilaginibacter</taxon>
    </lineage>
</organism>
<protein>
    <recommendedName>
        <fullName evidence="5">Secreted protein (Por secretion system target)</fullName>
    </recommendedName>
</protein>
<dbReference type="SUPFAM" id="SSF50998">
    <property type="entry name" value="Quinoprotein alcohol dehydrogenase-like"/>
    <property type="match status" value="1"/>
</dbReference>
<evidence type="ECO:0000259" key="2">
    <source>
        <dbReference type="PROSITE" id="PS50853"/>
    </source>
</evidence>
<dbReference type="CDD" id="cd00063">
    <property type="entry name" value="FN3"/>
    <property type="match status" value="1"/>
</dbReference>
<gene>
    <name evidence="3" type="ORF">GCM10023149_14520</name>
</gene>
<dbReference type="Pfam" id="PF00754">
    <property type="entry name" value="F5_F8_type_C"/>
    <property type="match status" value="1"/>
</dbReference>
<dbReference type="EMBL" id="BAABFT010000003">
    <property type="protein sequence ID" value="GAA4317126.1"/>
    <property type="molecule type" value="Genomic_DNA"/>
</dbReference>
<comment type="caution">
    <text evidence="3">The sequence shown here is derived from an EMBL/GenBank/DDBJ whole genome shotgun (WGS) entry which is preliminary data.</text>
</comment>
<proteinExistence type="predicted"/>
<accession>A0ABP8G449</accession>
<dbReference type="PROSITE" id="PS50022">
    <property type="entry name" value="FA58C_3"/>
    <property type="match status" value="1"/>
</dbReference>
<dbReference type="InterPro" id="IPR026444">
    <property type="entry name" value="Secre_tail"/>
</dbReference>
<evidence type="ECO:0000313" key="3">
    <source>
        <dbReference type="EMBL" id="GAA4317126.1"/>
    </source>
</evidence>
<dbReference type="Proteomes" id="UP001500582">
    <property type="component" value="Unassembled WGS sequence"/>
</dbReference>
<keyword evidence="4" id="KW-1185">Reference proteome</keyword>
<reference evidence="4" key="1">
    <citation type="journal article" date="2019" name="Int. J. Syst. Evol. Microbiol.">
        <title>The Global Catalogue of Microorganisms (GCM) 10K type strain sequencing project: providing services to taxonomists for standard genome sequencing and annotation.</title>
        <authorList>
            <consortium name="The Broad Institute Genomics Platform"/>
            <consortium name="The Broad Institute Genome Sequencing Center for Infectious Disease"/>
            <person name="Wu L."/>
            <person name="Ma J."/>
        </authorList>
    </citation>
    <scope>NUCLEOTIDE SEQUENCE [LARGE SCALE GENOMIC DNA]</scope>
    <source>
        <strain evidence="4">JCM 17705</strain>
    </source>
</reference>
<evidence type="ECO:0008006" key="5">
    <source>
        <dbReference type="Google" id="ProtNLM"/>
    </source>
</evidence>
<feature type="domain" description="Fibronectin type-III" evidence="2">
    <location>
        <begin position="669"/>
        <end position="755"/>
    </location>
</feature>
<dbReference type="SUPFAM" id="SSF49785">
    <property type="entry name" value="Galactose-binding domain-like"/>
    <property type="match status" value="1"/>
</dbReference>
<dbReference type="Pfam" id="PF18962">
    <property type="entry name" value="Por_Secre_tail"/>
    <property type="match status" value="1"/>
</dbReference>
<dbReference type="InterPro" id="IPR008979">
    <property type="entry name" value="Galactose-bd-like_sf"/>
</dbReference>
<dbReference type="SMART" id="SM00060">
    <property type="entry name" value="FN3"/>
    <property type="match status" value="1"/>
</dbReference>
<name>A0ABP8G449_9SPHI</name>
<dbReference type="Gene3D" id="2.60.40.10">
    <property type="entry name" value="Immunoglobulins"/>
    <property type="match status" value="2"/>
</dbReference>
<evidence type="ECO:0000259" key="1">
    <source>
        <dbReference type="PROSITE" id="PS50022"/>
    </source>
</evidence>
<evidence type="ECO:0000313" key="4">
    <source>
        <dbReference type="Proteomes" id="UP001500582"/>
    </source>
</evidence>
<dbReference type="SUPFAM" id="SSF49265">
    <property type="entry name" value="Fibronectin type III"/>
    <property type="match status" value="1"/>
</dbReference>
<dbReference type="PROSITE" id="PS50853">
    <property type="entry name" value="FN3"/>
    <property type="match status" value="1"/>
</dbReference>
<dbReference type="InterPro" id="IPR003961">
    <property type="entry name" value="FN3_dom"/>
</dbReference>
<dbReference type="InterPro" id="IPR036116">
    <property type="entry name" value="FN3_sf"/>
</dbReference>
<dbReference type="Pfam" id="PF00041">
    <property type="entry name" value="fn3"/>
    <property type="match status" value="1"/>
</dbReference>
<sequence length="1121" mass="121859">MVLAQKDVLTQHNNLYRTGWYQQETTLNTKNVKRGNFGKIFSRTVDDQVYAQPLVKLNVTLPKAGNKNVLFVATVNNTVYAFDADSSNVADPYWTVNLNPKNSRAVKNTDMTGACGGGYRDFSGNMGIVSTPVIDSTTNTIYIVARSLNTTTNVYEQYIHALDITTGAEKANSPKLITAQINADGDGSVGGKLSFDPQKENQRCGLLLLNGNIYLAWASHCDWGPYHGWVMGYDKISLAQKIVYNTTPKGYNGGIWMSGAAPSADEDGNLYVAVGNGSVGVGDDLADVTNRSESAIKLKPENGTLTVKSFFTPNNIDELEATDLDFGVTEVMLIPGTKVAMTACKDGKIYVLDRDNMGGYNADRNNPLQTIDLGVNAHLRSSFSYYRGEKTEFVYSWSENGLLKAFPFDRSKGIFDLDKTVSSGAQGPTGNSGAFLSVSSNGSRDSTAILWTTYAANGDANQSVRPGILRAFDANDVTHELWNSSAYQEDIVGNYAKFNCPTIINGKVYLATFSNKVNVYGLTKTPLDTCNSPNIALNKKAVASSTEGIEETTEDKAFDGDNNTRWASESGVDQENIYVDLGRRYDLCRVVLKWEVALGKNFDIQVSDDAVKWTTIAAIKNNEDFDDYIPVKGTGRYVRMNGTERGSPYGYSLYEFEVYGTQSEGDCAAPTNLEKVNIYENSAVLKWAPAPGTGYNVEYKAVAAANWTTATATTNTITIQGLACATDYLFRVQALCVGGGKSTYSTVVSLSTIACTTVCGALPTRWSTQDIGDVGIAGSACYNTEVFEVSGSGRNKALNSDALHFAYKTLVGDGEIKARIVSIESGAAGGIMIRESMAPGAKYAFIGLLNGNAIFQTRLSTSANSITTTATSIKAPYWIKLVKIKSLYTAYISANGVNWIAVGKPAELAFGQGLPVYAGLSISSYSNTTLSKASIDNYMFSGIMELELKSFTASLTLSKTVMLEWVTTLENNISKFVIEHSEDNIHFTDLATVNAANSGKFMKTYTYEALQPKKGNNYYRLRIISLDEKTSYSAPVYVRLSDSTSPTLYPNPAKEKINIAQGNEPIRFVKIYDINGSLIKTINNEAANSQVVTVYNLSLGVYIAEIRTATGVYRKKFIVTD</sequence>
<dbReference type="NCBIfam" id="TIGR04183">
    <property type="entry name" value="Por_Secre_tail"/>
    <property type="match status" value="1"/>
</dbReference>
<dbReference type="InterPro" id="IPR000421">
    <property type="entry name" value="FA58C"/>
</dbReference>
<feature type="domain" description="F5/8 type C" evidence="1">
    <location>
        <begin position="530"/>
        <end position="661"/>
    </location>
</feature>
<dbReference type="InterPro" id="IPR013783">
    <property type="entry name" value="Ig-like_fold"/>
</dbReference>